<dbReference type="EMBL" id="AP019870">
    <property type="protein sequence ID" value="BBN11918.1"/>
    <property type="molecule type" value="Genomic_DNA"/>
</dbReference>
<name>A0A176VST3_MARPO</name>
<accession>A0A176VST3</accession>
<evidence type="ECO:0000313" key="4">
    <source>
        <dbReference type="Proteomes" id="UP001162541"/>
    </source>
</evidence>
<reference evidence="1" key="2">
    <citation type="journal article" date="2019" name="Curr. Biol.">
        <title>Chromatin organization in early land plants reveals an ancestral association between H3K27me3, transposons, and constitutive heterochromatin.</title>
        <authorList>
            <person name="Montgomery S.A."/>
            <person name="Tanizawa Y."/>
            <person name="Galik B."/>
            <person name="Wang N."/>
            <person name="Ito T."/>
            <person name="Mochizuki T."/>
            <person name="Akimcheva S."/>
            <person name="Bowman J."/>
            <person name="Cognat V."/>
            <person name="Drouard L."/>
            <person name="Ekker H."/>
            <person name="Houng S."/>
            <person name="Kohchi T."/>
            <person name="Lin S."/>
            <person name="Liu L.D."/>
            <person name="Nakamura Y."/>
            <person name="Valeeva L.R."/>
            <person name="Shakirov E.V."/>
            <person name="Shippen D.E."/>
            <person name="Wei W."/>
            <person name="Yagura M."/>
            <person name="Yamaoka S."/>
            <person name="Yamato K.T."/>
            <person name="Liu C."/>
            <person name="Berger F."/>
        </authorList>
    </citation>
    <scope>NUCLEOTIDE SEQUENCE [LARGE SCALE GENOMIC DNA]</scope>
    <source>
        <strain evidence="1">Tak-1</strain>
    </source>
</reference>
<keyword evidence="3" id="KW-1185">Reference proteome</keyword>
<dbReference type="Gene3D" id="2.120.10.30">
    <property type="entry name" value="TolB, C-terminal domain"/>
    <property type="match status" value="1"/>
</dbReference>
<evidence type="ECO:0000313" key="3">
    <source>
        <dbReference type="Proteomes" id="UP000077202"/>
    </source>
</evidence>
<dbReference type="AlphaFoldDB" id="A0A176VST3"/>
<evidence type="ECO:0000313" key="2">
    <source>
        <dbReference type="EMBL" id="OAE23904.1"/>
    </source>
</evidence>
<evidence type="ECO:0000313" key="1">
    <source>
        <dbReference type="EMBL" id="BBN11918.1"/>
    </source>
</evidence>
<dbReference type="PANTHER" id="PTHR31460">
    <property type="match status" value="1"/>
</dbReference>
<reference evidence="2 3" key="1">
    <citation type="submission" date="2016-03" db="EMBL/GenBank/DDBJ databases">
        <title>Mechanisms controlling the formation of the plant cell surface in tip-growing cells are functionally conserved among land plants.</title>
        <authorList>
            <person name="Honkanen S."/>
            <person name="Jones V.A."/>
            <person name="Morieri G."/>
            <person name="Champion C."/>
            <person name="Hetherington A.J."/>
            <person name="Kelly S."/>
            <person name="Saint-Marcoux D."/>
            <person name="Proust H."/>
            <person name="Prescott H."/>
            <person name="Dolan L."/>
        </authorList>
    </citation>
    <scope>NUCLEOTIDE SEQUENCE [LARGE SCALE GENOMIC DNA]</scope>
    <source>
        <strain evidence="3">cv. Tak-1 and cv. Tak-2</strain>
        <tissue evidence="2">Whole gametophyte</tissue>
    </source>
</reference>
<dbReference type="Proteomes" id="UP001162541">
    <property type="component" value="Chromosome 5"/>
</dbReference>
<organism evidence="2 3">
    <name type="scientific">Marchantia polymorpha subsp. ruderalis</name>
    <dbReference type="NCBI Taxonomy" id="1480154"/>
    <lineage>
        <taxon>Eukaryota</taxon>
        <taxon>Viridiplantae</taxon>
        <taxon>Streptophyta</taxon>
        <taxon>Embryophyta</taxon>
        <taxon>Marchantiophyta</taxon>
        <taxon>Marchantiopsida</taxon>
        <taxon>Marchantiidae</taxon>
        <taxon>Marchantiales</taxon>
        <taxon>Marchantiaceae</taxon>
        <taxon>Marchantia</taxon>
    </lineage>
</organism>
<proteinExistence type="predicted"/>
<dbReference type="GO" id="GO:0005783">
    <property type="term" value="C:endoplasmic reticulum"/>
    <property type="evidence" value="ECO:0007669"/>
    <property type="project" value="TreeGrafter"/>
</dbReference>
<dbReference type="InterPro" id="IPR011042">
    <property type="entry name" value="6-blade_b-propeller_TolB-like"/>
</dbReference>
<reference evidence="4" key="3">
    <citation type="journal article" date="2020" name="Curr. Biol.">
        <title>Chromatin organization in early land plants reveals an ancestral association between H3K27me3, transposons, and constitutive heterochromatin.</title>
        <authorList>
            <person name="Montgomery S.A."/>
            <person name="Tanizawa Y."/>
            <person name="Galik B."/>
            <person name="Wang N."/>
            <person name="Ito T."/>
            <person name="Mochizuki T."/>
            <person name="Akimcheva S."/>
            <person name="Bowman J.L."/>
            <person name="Cognat V."/>
            <person name="Marechal-Drouard L."/>
            <person name="Ekker H."/>
            <person name="Hong S.F."/>
            <person name="Kohchi T."/>
            <person name="Lin S.S."/>
            <person name="Liu L.D."/>
            <person name="Nakamura Y."/>
            <person name="Valeeva L.R."/>
            <person name="Shakirov E.V."/>
            <person name="Shippen D.E."/>
            <person name="Wei W.L."/>
            <person name="Yagura M."/>
            <person name="Yamaoka S."/>
            <person name="Yamato K.T."/>
            <person name="Liu C."/>
            <person name="Berger F."/>
        </authorList>
    </citation>
    <scope>NUCLEOTIDE SEQUENCE [LARGE SCALE GENOMIC DNA]</scope>
    <source>
        <strain evidence="4">Tak-1</strain>
    </source>
</reference>
<protein>
    <recommendedName>
        <fullName evidence="5">SMP-30/Gluconolactonase/LRE-like region domain-containing protein</fullName>
    </recommendedName>
</protein>
<dbReference type="SUPFAM" id="SSF101898">
    <property type="entry name" value="NHL repeat"/>
    <property type="match status" value="1"/>
</dbReference>
<sequence>MAAWASRLALVVAFLAVAFMAIIKWLGTEKFGNESINYLSGGWFRESADWDPEQNRVLVSCFEGGIVEIRLNSSNPGAILFEKSVVVDPDYAGTATLGLAVDSPRKRVIVAIGDMHKRYSAVAAYDLHSWDRLYLTELCGPERESFADDVTVDKHGNAYVTDAAGNVIWKVGLDGSLTGVISSPVFSSLPNQLPLNLVGLNGIQVHPDGFLLVSHTWAGAIFRVSLDGSSVHVVKVEGSMQVPDGILLASPQKLVVVTGLSSYLVESIDGWETAKIIDTYTGPLHRVGTAAFLRDDKVYINFGVGYGLKSRLFTIREAFKLH</sequence>
<gene>
    <name evidence="2" type="ORF">AXG93_1217s1160</name>
    <name evidence="1" type="ORF">Mp_5g15900</name>
</gene>
<evidence type="ECO:0008006" key="5">
    <source>
        <dbReference type="Google" id="ProtNLM"/>
    </source>
</evidence>
<dbReference type="EMBL" id="LVLJ01002730">
    <property type="protein sequence ID" value="OAE23904.1"/>
    <property type="molecule type" value="Genomic_DNA"/>
</dbReference>
<dbReference type="InterPro" id="IPR053224">
    <property type="entry name" value="Sensory_adhesion_molecule"/>
</dbReference>
<dbReference type="PANTHER" id="PTHR31460:SF0">
    <property type="entry name" value="CALCIUM-DEPENDENT PHOSPHOTRIESTERASE SUPERFAMILY PROTEIN-RELATED"/>
    <property type="match status" value="1"/>
</dbReference>
<dbReference type="Proteomes" id="UP000077202">
    <property type="component" value="Unassembled WGS sequence"/>
</dbReference>